<organism evidence="1 2">
    <name type="scientific">Caproiciproducens galactitolivorans</name>
    <dbReference type="NCBI Taxonomy" id="642589"/>
    <lineage>
        <taxon>Bacteria</taxon>
        <taxon>Bacillati</taxon>
        <taxon>Bacillota</taxon>
        <taxon>Clostridia</taxon>
        <taxon>Eubacteriales</taxon>
        <taxon>Acutalibacteraceae</taxon>
        <taxon>Caproiciproducens</taxon>
    </lineage>
</organism>
<dbReference type="EMBL" id="JAPOHA010000004">
    <property type="protein sequence ID" value="MCY1713730.1"/>
    <property type="molecule type" value="Genomic_DNA"/>
</dbReference>
<gene>
    <name evidence="1" type="ORF">OUY18_05610</name>
</gene>
<name>A0ABT4BSG6_9FIRM</name>
<accession>A0ABT4BSG6</accession>
<dbReference type="RefSeq" id="WP_268057752.1">
    <property type="nucleotide sequence ID" value="NZ_JAPOHA010000004.1"/>
</dbReference>
<comment type="caution">
    <text evidence="1">The sequence shown here is derived from an EMBL/GenBank/DDBJ whole genome shotgun (WGS) entry which is preliminary data.</text>
</comment>
<evidence type="ECO:0000313" key="2">
    <source>
        <dbReference type="Proteomes" id="UP001082703"/>
    </source>
</evidence>
<proteinExistence type="predicted"/>
<evidence type="ECO:0000313" key="1">
    <source>
        <dbReference type="EMBL" id="MCY1713730.1"/>
    </source>
</evidence>
<keyword evidence="2" id="KW-1185">Reference proteome</keyword>
<reference evidence="1 2" key="1">
    <citation type="submission" date="2022-11" db="EMBL/GenBank/DDBJ databases">
        <authorList>
            <person name="Caiyu Z."/>
        </authorList>
    </citation>
    <scope>NUCLEOTIDE SEQUENCE [LARGE SCALE GENOMIC DNA]</scope>
    <source>
        <strain evidence="1 2">YR-4</strain>
    </source>
</reference>
<sequence>MASFPIGEYAGASTNPEIVAPQSIIRETVTEGNEGMVAVLAQILEVAQKIAEKDTTVNLDGKKISDSNNKYNANRGYNLGLQST</sequence>
<dbReference type="Proteomes" id="UP001082703">
    <property type="component" value="Unassembled WGS sequence"/>
</dbReference>
<protein>
    <submittedName>
        <fullName evidence="1">Uncharacterized protein</fullName>
    </submittedName>
</protein>